<keyword evidence="6" id="KW-1185">Reference proteome</keyword>
<gene>
    <name evidence="5" type="ORF">DF947_19215</name>
</gene>
<proteinExistence type="inferred from homology"/>
<organism evidence="5 6">
    <name type="scientific">Pedobacter paludis</name>
    <dbReference type="NCBI Taxonomy" id="2203212"/>
    <lineage>
        <taxon>Bacteria</taxon>
        <taxon>Pseudomonadati</taxon>
        <taxon>Bacteroidota</taxon>
        <taxon>Sphingobacteriia</taxon>
        <taxon>Sphingobacteriales</taxon>
        <taxon>Sphingobacteriaceae</taxon>
        <taxon>Pedobacter</taxon>
    </lineage>
</organism>
<dbReference type="InterPro" id="IPR034660">
    <property type="entry name" value="DinB/YfiT-like"/>
</dbReference>
<name>A0A317EXZ1_9SPHI</name>
<dbReference type="Gene3D" id="1.20.120.450">
    <property type="entry name" value="dinb family like domain"/>
    <property type="match status" value="1"/>
</dbReference>
<dbReference type="AlphaFoldDB" id="A0A317EXZ1"/>
<comment type="caution">
    <text evidence="5">The sequence shown here is derived from an EMBL/GenBank/DDBJ whole genome shotgun (WGS) entry which is preliminary data.</text>
</comment>
<dbReference type="GO" id="GO:0046872">
    <property type="term" value="F:metal ion binding"/>
    <property type="evidence" value="ECO:0007669"/>
    <property type="project" value="UniProtKB-KW"/>
</dbReference>
<feature type="binding site" evidence="3">
    <location>
        <position position="69"/>
    </location>
    <ligand>
        <name>a divalent metal cation</name>
        <dbReference type="ChEBI" id="CHEBI:60240"/>
    </ligand>
</feature>
<protein>
    <submittedName>
        <fullName evidence="5">Damage-inducible protein DinB</fullName>
    </submittedName>
</protein>
<dbReference type="SUPFAM" id="SSF109854">
    <property type="entry name" value="DinB/YfiT-like putative metalloenzymes"/>
    <property type="match status" value="1"/>
</dbReference>
<dbReference type="Proteomes" id="UP000245391">
    <property type="component" value="Unassembled WGS sequence"/>
</dbReference>
<reference evidence="6" key="1">
    <citation type="submission" date="2018-05" db="EMBL/GenBank/DDBJ databases">
        <title>Pedobacter paludis sp. nov., isolated from wetland soil.</title>
        <authorList>
            <person name="Zhang Y."/>
        </authorList>
    </citation>
    <scope>NUCLEOTIDE SEQUENCE [LARGE SCALE GENOMIC DNA]</scope>
    <source>
        <strain evidence="6">R-8</strain>
    </source>
</reference>
<evidence type="ECO:0000256" key="2">
    <source>
        <dbReference type="ARBA" id="ARBA00022723"/>
    </source>
</evidence>
<keyword evidence="4" id="KW-0732">Signal</keyword>
<evidence type="ECO:0000313" key="6">
    <source>
        <dbReference type="Proteomes" id="UP000245391"/>
    </source>
</evidence>
<evidence type="ECO:0000256" key="3">
    <source>
        <dbReference type="PIRSR" id="PIRSR607837-1"/>
    </source>
</evidence>
<accession>A0A317EXZ1</accession>
<evidence type="ECO:0000256" key="1">
    <source>
        <dbReference type="ARBA" id="ARBA00008635"/>
    </source>
</evidence>
<keyword evidence="2 3" id="KW-0479">Metal-binding</keyword>
<feature type="binding site" evidence="3">
    <location>
        <position position="151"/>
    </location>
    <ligand>
        <name>a divalent metal cation</name>
        <dbReference type="ChEBI" id="CHEBI:60240"/>
    </ligand>
</feature>
<feature type="signal peptide" evidence="4">
    <location>
        <begin position="1"/>
        <end position="22"/>
    </location>
</feature>
<feature type="chain" id="PRO_5016251825" evidence="4">
    <location>
        <begin position="23"/>
        <end position="176"/>
    </location>
</feature>
<evidence type="ECO:0000313" key="5">
    <source>
        <dbReference type="EMBL" id="PWS30096.1"/>
    </source>
</evidence>
<evidence type="ECO:0000256" key="4">
    <source>
        <dbReference type="SAM" id="SignalP"/>
    </source>
</evidence>
<dbReference type="RefSeq" id="WP_109931976.1">
    <property type="nucleotide sequence ID" value="NZ_QGNY01000008.1"/>
</dbReference>
<dbReference type="EMBL" id="QGNY01000008">
    <property type="protein sequence ID" value="PWS30096.1"/>
    <property type="molecule type" value="Genomic_DNA"/>
</dbReference>
<dbReference type="OrthoDB" id="119432at2"/>
<sequence length="176" mass="20001">MKHLKLLLSILCLFATFSMASAQNQSATKIAEWERAKAYTKEYLDAMPESGYSLKPTPEMRSFADQMLHLTDANYGFTATATGEKSPYGLGDVEKTKDKSKANVTKIVMAGYDYVIDALKKLSPQQLDEKVKFMNRFEMTKDMVFTKDFEHQTHHRGQATVYLRLAGVKPPQEKLF</sequence>
<comment type="similarity">
    <text evidence="1">Belongs to the DinB family.</text>
</comment>
<dbReference type="Pfam" id="PF05163">
    <property type="entry name" value="DinB"/>
    <property type="match status" value="1"/>
</dbReference>
<dbReference type="InterPro" id="IPR007837">
    <property type="entry name" value="DinB"/>
</dbReference>
<feature type="binding site" evidence="3">
    <location>
        <position position="155"/>
    </location>
    <ligand>
        <name>a divalent metal cation</name>
        <dbReference type="ChEBI" id="CHEBI:60240"/>
    </ligand>
</feature>